<dbReference type="InterPro" id="IPR001753">
    <property type="entry name" value="Enoyl-CoA_hydra/iso"/>
</dbReference>
<evidence type="ECO:0000313" key="6">
    <source>
        <dbReference type="Proteomes" id="UP001501116"/>
    </source>
</evidence>
<feature type="site" description="Important for catalysis" evidence="3">
    <location>
        <position position="178"/>
    </location>
</feature>
<comment type="caution">
    <text evidence="3">Lacks conserved residue(s) required for the propagation of feature annotation.</text>
</comment>
<dbReference type="RefSeq" id="WP_344430778.1">
    <property type="nucleotide sequence ID" value="NZ_BAAANN010000052.1"/>
</dbReference>
<feature type="binding site" description="in other chain" evidence="3">
    <location>
        <begin position="150"/>
        <end position="154"/>
    </location>
    <ligand>
        <name>substrate</name>
        <note>ligand shared between two neighboring subunits</note>
    </ligand>
</feature>
<dbReference type="NCBIfam" id="TIGR01929">
    <property type="entry name" value="menB"/>
    <property type="match status" value="1"/>
</dbReference>
<feature type="binding site" description="in other chain" evidence="3">
    <location>
        <position position="51"/>
    </location>
    <ligand>
        <name>substrate</name>
        <note>ligand shared between two neighboring subunits</note>
    </ligand>
</feature>
<dbReference type="EMBL" id="BAAANN010000052">
    <property type="protein sequence ID" value="GAA1989509.1"/>
    <property type="molecule type" value="Genomic_DNA"/>
</dbReference>
<dbReference type="Pfam" id="PF00378">
    <property type="entry name" value="ECH_1"/>
    <property type="match status" value="1"/>
</dbReference>
<feature type="binding site" description="in other chain" evidence="3">
    <location>
        <position position="183"/>
    </location>
    <ligand>
        <name>substrate</name>
        <note>ligand shared between two neighboring subunits</note>
    </ligand>
</feature>
<dbReference type="PANTHER" id="PTHR43113:SF1">
    <property type="entry name" value="1,4-DIHYDROXY-2-NAPHTHOYL-COA SYNTHASE, PEROXISOMAL"/>
    <property type="match status" value="1"/>
</dbReference>
<comment type="pathway">
    <text evidence="3">Quinol/quinone metabolism; menaquinone biosynthesis.</text>
</comment>
<accession>A0ABN2SMS8</accession>
<keyword evidence="6" id="KW-1185">Reference proteome</keyword>
<dbReference type="InterPro" id="IPR014748">
    <property type="entry name" value="Enoyl-CoA_hydra_C"/>
</dbReference>
<dbReference type="InterPro" id="IPR029045">
    <property type="entry name" value="ClpP/crotonase-like_dom_sf"/>
</dbReference>
<dbReference type="Proteomes" id="UP001501116">
    <property type="component" value="Unassembled WGS sequence"/>
</dbReference>
<comment type="pathway">
    <text evidence="3">Quinol/quinone metabolism; 1,4-dihydroxy-2-naphthoate biosynthesis; 1,4-dihydroxy-2-naphthoate from chorismate: step 6/7.</text>
</comment>
<name>A0ABN2SMS8_9PSEU</name>
<feature type="site" description="Important for catalysis" evidence="3">
    <location>
        <position position="280"/>
    </location>
</feature>
<dbReference type="NCBIfam" id="NF006186">
    <property type="entry name" value="PRK08321.1"/>
    <property type="match status" value="1"/>
</dbReference>
<feature type="binding site" description="in other chain" evidence="3">
    <location>
        <position position="108"/>
    </location>
    <ligand>
        <name>substrate</name>
        <note>ligand shared between two neighboring subunits</note>
    </ligand>
</feature>
<keyword evidence="2 3" id="KW-0456">Lyase</keyword>
<proteinExistence type="inferred from homology"/>
<comment type="caution">
    <text evidence="5">The sequence shown here is derived from an EMBL/GenBank/DDBJ whole genome shotgun (WGS) entry which is preliminary data.</text>
</comment>
<protein>
    <recommendedName>
        <fullName evidence="3 4">1,4-dihydroxy-2-naphthoyl-CoA synthase</fullName>
        <shortName evidence="3">DHNA-CoA synthase</shortName>
        <ecNumber evidence="3 4">4.1.3.36</ecNumber>
    </recommendedName>
</protein>
<organism evidence="5 6">
    <name type="scientific">Amycolatopsis minnesotensis</name>
    <dbReference type="NCBI Taxonomy" id="337894"/>
    <lineage>
        <taxon>Bacteria</taxon>
        <taxon>Bacillati</taxon>
        <taxon>Actinomycetota</taxon>
        <taxon>Actinomycetes</taxon>
        <taxon>Pseudonocardiales</taxon>
        <taxon>Pseudonocardiaceae</taxon>
        <taxon>Amycolatopsis</taxon>
    </lineage>
</organism>
<dbReference type="Gene3D" id="1.10.12.10">
    <property type="entry name" value="Lyase 2-enoyl-coa Hydratase, Chain A, domain 2"/>
    <property type="match status" value="1"/>
</dbReference>
<comment type="function">
    <text evidence="3">Converts o-succinylbenzoyl-CoA (OSB-CoA) to 1,4-dihydroxy-2-naphthoyl-CoA (DHNA-CoA).</text>
</comment>
<keyword evidence="3" id="KW-0474">Menaquinone biosynthesis</keyword>
<feature type="binding site" description="in other chain" evidence="3">
    <location>
        <begin position="96"/>
        <end position="100"/>
    </location>
    <ligand>
        <name>substrate</name>
        <note>ligand shared between two neighboring subunits</note>
    </ligand>
</feature>
<evidence type="ECO:0000313" key="5">
    <source>
        <dbReference type="EMBL" id="GAA1989509.1"/>
    </source>
</evidence>
<dbReference type="SUPFAM" id="SSF52096">
    <property type="entry name" value="ClpP/crotonase"/>
    <property type="match status" value="1"/>
</dbReference>
<reference evidence="5 6" key="1">
    <citation type="journal article" date="2019" name="Int. J. Syst. Evol. Microbiol.">
        <title>The Global Catalogue of Microorganisms (GCM) 10K type strain sequencing project: providing services to taxonomists for standard genome sequencing and annotation.</title>
        <authorList>
            <consortium name="The Broad Institute Genomics Platform"/>
            <consortium name="The Broad Institute Genome Sequencing Center for Infectious Disease"/>
            <person name="Wu L."/>
            <person name="Ma J."/>
        </authorList>
    </citation>
    <scope>NUCLEOTIDE SEQUENCE [LARGE SCALE GENOMIC DNA]</scope>
    <source>
        <strain evidence="5 6">JCM 14545</strain>
    </source>
</reference>
<evidence type="ECO:0000256" key="2">
    <source>
        <dbReference type="ARBA" id="ARBA00023239"/>
    </source>
</evidence>
<evidence type="ECO:0000256" key="1">
    <source>
        <dbReference type="ARBA" id="ARBA00000177"/>
    </source>
</evidence>
<comment type="catalytic activity">
    <reaction evidence="1 3">
        <text>2-succinylbenzoyl-CoA + H(+) = 1,4-dihydroxy-2-naphthoyl-CoA + H2O</text>
        <dbReference type="Rhea" id="RHEA:26562"/>
        <dbReference type="ChEBI" id="CHEBI:15377"/>
        <dbReference type="ChEBI" id="CHEBI:15378"/>
        <dbReference type="ChEBI" id="CHEBI:57364"/>
        <dbReference type="ChEBI" id="CHEBI:58897"/>
        <dbReference type="EC" id="4.1.3.36"/>
    </reaction>
</comment>
<gene>
    <name evidence="3" type="primary">menB</name>
    <name evidence="5" type="ORF">GCM10009754_79720</name>
</gene>
<dbReference type="CDD" id="cd06558">
    <property type="entry name" value="crotonase-like"/>
    <property type="match status" value="1"/>
</dbReference>
<feature type="binding site" evidence="3">
    <location>
        <position position="295"/>
    </location>
    <ligand>
        <name>substrate</name>
        <note>ligand shared between two neighboring subunits</note>
    </ligand>
</feature>
<dbReference type="Gene3D" id="3.90.226.10">
    <property type="entry name" value="2-enoyl-CoA Hydratase, Chain A, domain 1"/>
    <property type="match status" value="1"/>
</dbReference>
<dbReference type="PANTHER" id="PTHR43113">
    <property type="entry name" value="NUCLEOSIDE-DIPHOSPHATE-SUGAR EPIMERASE"/>
    <property type="match status" value="1"/>
</dbReference>
<dbReference type="EC" id="4.1.3.36" evidence="3 4"/>
<evidence type="ECO:0000256" key="3">
    <source>
        <dbReference type="HAMAP-Rule" id="MF_01934"/>
    </source>
</evidence>
<dbReference type="InterPro" id="IPR010198">
    <property type="entry name" value="DHNA-CoA_synthase_MenB"/>
</dbReference>
<sequence>MDDAQVSELFDPSVWSEAEGFSFTDITYHRSAESRSGKRVARIAFDRPEVRNAFRPHTVDELYRALDHARMSSDVGAVLLTGNGPSPKDRGWAFCSGGDQRIRGRSGYQYADGETSDTVDPARAGRLHILEVQRLIRFMPKVVIAVVPGWAAGGGHSLHVVCDLTLASEEHARFKQTDADVGSFDGGYGSAYLAKQVGQKFAREIFFLGRAYTAAQMHAMGAVNAVVPHAGLESEALTWAWEINGKSPTAQRMLKYAFNLADDGLMGQQLFAGEATRLAYMQDEAVEGRDAFLQKRDPDWSGYPYHY</sequence>
<comment type="similarity">
    <text evidence="3">Belongs to the enoyl-CoA hydratase/isomerase family. MenB subfamily.</text>
</comment>
<evidence type="ECO:0000256" key="4">
    <source>
        <dbReference type="NCBIfam" id="TIGR01929"/>
    </source>
</evidence>
<feature type="site" description="Important for catalysis" evidence="3">
    <location>
        <position position="108"/>
    </location>
</feature>
<dbReference type="HAMAP" id="MF_01934">
    <property type="entry name" value="MenB"/>
    <property type="match status" value="1"/>
</dbReference>
<feature type="binding site" evidence="3">
    <location>
        <position position="280"/>
    </location>
    <ligand>
        <name>substrate</name>
        <note>ligand shared between two neighboring subunits</note>
    </ligand>
</feature>
<feature type="binding site" description="in other chain" evidence="3">
    <location>
        <position position="177"/>
    </location>
    <ligand>
        <name>substrate</name>
        <note>ligand shared between two neighboring subunits</note>
    </ligand>
</feature>